<evidence type="ECO:0000313" key="2">
    <source>
        <dbReference type="EMBL" id="KAL0481855.1"/>
    </source>
</evidence>
<evidence type="ECO:0000313" key="3">
    <source>
        <dbReference type="Proteomes" id="UP001431209"/>
    </source>
</evidence>
<keyword evidence="3" id="KW-1185">Reference proteome</keyword>
<accession>A0AAW2YXK0</accession>
<feature type="chain" id="PRO_5043441896" evidence="1">
    <location>
        <begin position="26"/>
        <end position="207"/>
    </location>
</feature>
<dbReference type="AlphaFoldDB" id="A0AAW2YXK0"/>
<comment type="caution">
    <text evidence="2">The sequence shown here is derived from an EMBL/GenBank/DDBJ whole genome shotgun (WGS) entry which is preliminary data.</text>
</comment>
<protein>
    <submittedName>
        <fullName evidence="2">RhoGAP</fullName>
    </submittedName>
</protein>
<proteinExistence type="predicted"/>
<feature type="signal peptide" evidence="1">
    <location>
        <begin position="1"/>
        <end position="25"/>
    </location>
</feature>
<keyword evidence="1" id="KW-0732">Signal</keyword>
<dbReference type="EMBL" id="JAOPGA020000797">
    <property type="protein sequence ID" value="KAL0481855.1"/>
    <property type="molecule type" value="Genomic_DNA"/>
</dbReference>
<reference evidence="2 3" key="1">
    <citation type="submission" date="2024-03" db="EMBL/GenBank/DDBJ databases">
        <title>The Acrasis kona genome and developmental transcriptomes reveal deep origins of eukaryotic multicellular pathways.</title>
        <authorList>
            <person name="Sheikh S."/>
            <person name="Fu C.-J."/>
            <person name="Brown M.W."/>
            <person name="Baldauf S.L."/>
        </authorList>
    </citation>
    <scope>NUCLEOTIDE SEQUENCE [LARGE SCALE GENOMIC DNA]</scope>
    <source>
        <strain evidence="2 3">ATCC MYA-3509</strain>
    </source>
</reference>
<sequence length="207" mass="23042">MAENVSKNNQMKYIALALLLAVATAIEINYCQPPAYSSDIEVYQSNIQVQQSIAFDLGKKKGVIFDKKSSSASYFINDKIYFHTNDRCVKAPGSFPWEVKCQVVKVDSIRPLTIAGVRAYSIALNGTQLFVAKDKYPDTYILISGITNTPSTTAQYFLNYESADTLKDQSVFELPESCKKINSIGVAREAKQIEQSFLSKLTFGAFQ</sequence>
<dbReference type="Proteomes" id="UP001431209">
    <property type="component" value="Unassembled WGS sequence"/>
</dbReference>
<gene>
    <name evidence="2" type="ORF">AKO1_011308</name>
</gene>
<name>A0AAW2YXK0_9EUKA</name>
<evidence type="ECO:0000256" key="1">
    <source>
        <dbReference type="SAM" id="SignalP"/>
    </source>
</evidence>
<organism evidence="2 3">
    <name type="scientific">Acrasis kona</name>
    <dbReference type="NCBI Taxonomy" id="1008807"/>
    <lineage>
        <taxon>Eukaryota</taxon>
        <taxon>Discoba</taxon>
        <taxon>Heterolobosea</taxon>
        <taxon>Tetramitia</taxon>
        <taxon>Eutetramitia</taxon>
        <taxon>Acrasidae</taxon>
        <taxon>Acrasis</taxon>
    </lineage>
</organism>